<feature type="region of interest" description="Disordered" evidence="2">
    <location>
        <begin position="128"/>
        <end position="193"/>
    </location>
</feature>
<feature type="compositionally biased region" description="Low complexity" evidence="2">
    <location>
        <begin position="168"/>
        <end position="180"/>
    </location>
</feature>
<sequence>MSAELEALKAEFEKVQAKVKQAETRFSNVEQMQTELTALESRAASPDGSVTVVAGPGGSVKDIRLTAEALRQEPGALSATIMTTLRQAVADAAYQQAGLVDAHLGSGAFGDLSAQDRVLEAQAEALGTTVDELRPKKREATTSDEDFSQSSVFGSDGPPKPAPPPPSSGSAGDQFLSSLFDDQDDQHDQGGHR</sequence>
<evidence type="ECO:0000256" key="2">
    <source>
        <dbReference type="SAM" id="MobiDB-lite"/>
    </source>
</evidence>
<reference evidence="3 4" key="1">
    <citation type="journal article" date="2019" name="Int. J. Syst. Evol. Microbiol.">
        <title>The Global Catalogue of Microorganisms (GCM) 10K type strain sequencing project: providing services to taxonomists for standard genome sequencing and annotation.</title>
        <authorList>
            <consortium name="The Broad Institute Genomics Platform"/>
            <consortium name="The Broad Institute Genome Sequencing Center for Infectious Disease"/>
            <person name="Wu L."/>
            <person name="Ma J."/>
        </authorList>
    </citation>
    <scope>NUCLEOTIDE SEQUENCE [LARGE SCALE GENOMIC DNA]</scope>
    <source>
        <strain evidence="3 4">JCM 14545</strain>
    </source>
</reference>
<comment type="caution">
    <text evidence="3">The sequence shown here is derived from an EMBL/GenBank/DDBJ whole genome shotgun (WGS) entry which is preliminary data.</text>
</comment>
<keyword evidence="1" id="KW-0175">Coiled coil</keyword>
<accession>A0ABN2Q7K9</accession>
<dbReference type="SUPFAM" id="SSF82607">
    <property type="entry name" value="YbaB-like"/>
    <property type="match status" value="1"/>
</dbReference>
<organism evidence="3 4">
    <name type="scientific">Amycolatopsis minnesotensis</name>
    <dbReference type="NCBI Taxonomy" id="337894"/>
    <lineage>
        <taxon>Bacteria</taxon>
        <taxon>Bacillati</taxon>
        <taxon>Actinomycetota</taxon>
        <taxon>Actinomycetes</taxon>
        <taxon>Pseudonocardiales</taxon>
        <taxon>Pseudonocardiaceae</taxon>
        <taxon>Amycolatopsis</taxon>
    </lineage>
</organism>
<dbReference type="RefSeq" id="WP_344414491.1">
    <property type="nucleotide sequence ID" value="NZ_BAAANN010000004.1"/>
</dbReference>
<dbReference type="Gene3D" id="3.30.1310.10">
    <property type="entry name" value="Nucleoid-associated protein YbaB-like domain"/>
    <property type="match status" value="1"/>
</dbReference>
<feature type="compositionally biased region" description="Pro residues" evidence="2">
    <location>
        <begin position="158"/>
        <end position="167"/>
    </location>
</feature>
<feature type="compositionally biased region" description="Basic and acidic residues" evidence="2">
    <location>
        <begin position="131"/>
        <end position="141"/>
    </location>
</feature>
<evidence type="ECO:0000313" key="4">
    <source>
        <dbReference type="Proteomes" id="UP001501116"/>
    </source>
</evidence>
<dbReference type="InterPro" id="IPR036894">
    <property type="entry name" value="YbaB-like_sf"/>
</dbReference>
<protein>
    <submittedName>
        <fullName evidence="3">YbaB/EbfC family nucleoid-associated protein</fullName>
    </submittedName>
</protein>
<dbReference type="EMBL" id="BAAANN010000004">
    <property type="protein sequence ID" value="GAA1946395.1"/>
    <property type="molecule type" value="Genomic_DNA"/>
</dbReference>
<dbReference type="Pfam" id="PF02575">
    <property type="entry name" value="YbaB_DNA_bd"/>
    <property type="match status" value="1"/>
</dbReference>
<dbReference type="Proteomes" id="UP001501116">
    <property type="component" value="Unassembled WGS sequence"/>
</dbReference>
<keyword evidence="4" id="KW-1185">Reference proteome</keyword>
<name>A0ABN2Q7K9_9PSEU</name>
<gene>
    <name evidence="3" type="ORF">GCM10009754_12940</name>
</gene>
<evidence type="ECO:0000313" key="3">
    <source>
        <dbReference type="EMBL" id="GAA1946395.1"/>
    </source>
</evidence>
<feature type="coiled-coil region" evidence="1">
    <location>
        <begin position="5"/>
        <end position="32"/>
    </location>
</feature>
<dbReference type="InterPro" id="IPR004401">
    <property type="entry name" value="YbaB/EbfC"/>
</dbReference>
<evidence type="ECO:0000256" key="1">
    <source>
        <dbReference type="SAM" id="Coils"/>
    </source>
</evidence>
<proteinExistence type="predicted"/>